<evidence type="ECO:0000256" key="10">
    <source>
        <dbReference type="SAM" id="MobiDB-lite"/>
    </source>
</evidence>
<evidence type="ECO:0000259" key="12">
    <source>
        <dbReference type="SMART" id="SM01060"/>
    </source>
</evidence>
<dbReference type="SUPFAM" id="SSF56634">
    <property type="entry name" value="Heme-dependent catalase-like"/>
    <property type="match status" value="1"/>
</dbReference>
<evidence type="ECO:0000313" key="14">
    <source>
        <dbReference type="Proteomes" id="UP000295543"/>
    </source>
</evidence>
<keyword evidence="5 7" id="KW-0560">Oxidoreductase</keyword>
<proteinExistence type="inferred from homology"/>
<keyword evidence="14" id="KW-1185">Reference proteome</keyword>
<dbReference type="AlphaFoldDB" id="A0A4R5U918"/>
<comment type="caution">
    <text evidence="13">The sequence shown here is derived from an EMBL/GenBank/DDBJ whole genome shotgun (WGS) entry which is preliminary data.</text>
</comment>
<dbReference type="Gene3D" id="2.40.180.10">
    <property type="entry name" value="Catalase core domain"/>
    <property type="match status" value="1"/>
</dbReference>
<dbReference type="RefSeq" id="WP_133394053.1">
    <property type="nucleotide sequence ID" value="NZ_SMTG01000004.1"/>
</dbReference>
<evidence type="ECO:0000256" key="2">
    <source>
        <dbReference type="ARBA" id="ARBA00022559"/>
    </source>
</evidence>
<keyword evidence="11" id="KW-1133">Transmembrane helix</keyword>
<dbReference type="PROSITE" id="PS51402">
    <property type="entry name" value="CATALASE_3"/>
    <property type="match status" value="1"/>
</dbReference>
<comment type="function">
    <text evidence="7">Has an organic peroxide-dependent peroxidase activity.</text>
</comment>
<dbReference type="CDD" id="cd08153">
    <property type="entry name" value="srpA_like"/>
    <property type="match status" value="1"/>
</dbReference>
<feature type="active site" evidence="8">
    <location>
        <position position="63"/>
    </location>
</feature>
<dbReference type="InterPro" id="IPR024168">
    <property type="entry name" value="Catalase_SrpA-type_pred"/>
</dbReference>
<keyword evidence="2 7" id="KW-0575">Peroxidase</keyword>
<feature type="transmembrane region" description="Helical" evidence="11">
    <location>
        <begin position="12"/>
        <end position="34"/>
    </location>
</feature>
<dbReference type="InterPro" id="IPR011614">
    <property type="entry name" value="Catalase_core"/>
</dbReference>
<dbReference type="GO" id="GO:0004096">
    <property type="term" value="F:catalase activity"/>
    <property type="evidence" value="ECO:0007669"/>
    <property type="project" value="InterPro"/>
</dbReference>
<evidence type="ECO:0000256" key="4">
    <source>
        <dbReference type="ARBA" id="ARBA00022723"/>
    </source>
</evidence>
<comment type="cofactor">
    <cofactor evidence="7">
        <name>heme</name>
        <dbReference type="ChEBI" id="CHEBI:30413"/>
    </cofactor>
</comment>
<keyword evidence="11" id="KW-0812">Transmembrane</keyword>
<organism evidence="13 14">
    <name type="scientific">Luteimonas terrae</name>
    <dbReference type="NCBI Taxonomy" id="1530191"/>
    <lineage>
        <taxon>Bacteria</taxon>
        <taxon>Pseudomonadati</taxon>
        <taxon>Pseudomonadota</taxon>
        <taxon>Gammaproteobacteria</taxon>
        <taxon>Lysobacterales</taxon>
        <taxon>Lysobacteraceae</taxon>
        <taxon>Luteimonas</taxon>
    </lineage>
</organism>
<feature type="domain" description="Catalase core" evidence="12">
    <location>
        <begin position="20"/>
        <end position="355"/>
    </location>
</feature>
<keyword evidence="11" id="KW-0472">Membrane</keyword>
<dbReference type="PIRSF" id="PIRSF000296">
    <property type="entry name" value="SrpA"/>
    <property type="match status" value="1"/>
</dbReference>
<feature type="binding site" description="axial binding residue" evidence="9">
    <location>
        <position position="333"/>
    </location>
    <ligand>
        <name>heme</name>
        <dbReference type="ChEBI" id="CHEBI:30413"/>
    </ligand>
    <ligandPart>
        <name>Fe</name>
        <dbReference type="ChEBI" id="CHEBI:18248"/>
    </ligandPart>
</feature>
<dbReference type="GO" id="GO:0020037">
    <property type="term" value="F:heme binding"/>
    <property type="evidence" value="ECO:0007669"/>
    <property type="project" value="InterPro"/>
</dbReference>
<dbReference type="Proteomes" id="UP000295543">
    <property type="component" value="Unassembled WGS sequence"/>
</dbReference>
<evidence type="ECO:0000256" key="8">
    <source>
        <dbReference type="PIRSR" id="PIRSR000296-1"/>
    </source>
</evidence>
<evidence type="ECO:0000256" key="3">
    <source>
        <dbReference type="ARBA" id="ARBA00022617"/>
    </source>
</evidence>
<comment type="similarity">
    <text evidence="1 7">Belongs to the catalase family.</text>
</comment>
<dbReference type="GO" id="GO:0046872">
    <property type="term" value="F:metal ion binding"/>
    <property type="evidence" value="ECO:0007669"/>
    <property type="project" value="UniProtKB-KW"/>
</dbReference>
<evidence type="ECO:0000256" key="5">
    <source>
        <dbReference type="ARBA" id="ARBA00023002"/>
    </source>
</evidence>
<dbReference type="SMART" id="SM01060">
    <property type="entry name" value="Catalase"/>
    <property type="match status" value="1"/>
</dbReference>
<dbReference type="Gene3D" id="1.20.1280.120">
    <property type="match status" value="1"/>
</dbReference>
<evidence type="ECO:0000256" key="6">
    <source>
        <dbReference type="ARBA" id="ARBA00023004"/>
    </source>
</evidence>
<keyword evidence="6 7" id="KW-0408">Iron</keyword>
<dbReference type="EC" id="1.11.1.-" evidence="7"/>
<feature type="region of interest" description="Disordered" evidence="10">
    <location>
        <begin position="341"/>
        <end position="360"/>
    </location>
</feature>
<evidence type="ECO:0000256" key="9">
    <source>
        <dbReference type="PIRSR" id="PIRSR000296-2"/>
    </source>
</evidence>
<reference evidence="13 14" key="1">
    <citation type="submission" date="2019-03" db="EMBL/GenBank/DDBJ databases">
        <title>Luteimonas zhaokaii sp.nov., isolated from the rectal contents of Plateau pika in Yushu, Qinghai Province, China.</title>
        <authorList>
            <person name="Zhang G."/>
        </authorList>
    </citation>
    <scope>NUCLEOTIDE SEQUENCE [LARGE SCALE GENOMIC DNA]</scope>
    <source>
        <strain evidence="13 14">THG-MD21</strain>
    </source>
</reference>
<dbReference type="GO" id="GO:0042542">
    <property type="term" value="P:response to hydrogen peroxide"/>
    <property type="evidence" value="ECO:0007669"/>
    <property type="project" value="TreeGrafter"/>
</dbReference>
<evidence type="ECO:0000256" key="11">
    <source>
        <dbReference type="SAM" id="Phobius"/>
    </source>
</evidence>
<dbReference type="GO" id="GO:0005737">
    <property type="term" value="C:cytoplasm"/>
    <property type="evidence" value="ECO:0007669"/>
    <property type="project" value="TreeGrafter"/>
</dbReference>
<dbReference type="PANTHER" id="PTHR11465:SF9">
    <property type="entry name" value="CATALASE"/>
    <property type="match status" value="1"/>
</dbReference>
<dbReference type="InterPro" id="IPR020835">
    <property type="entry name" value="Catalase_sf"/>
</dbReference>
<accession>A0A4R5U918</accession>
<dbReference type="EMBL" id="SMTG01000004">
    <property type="protein sequence ID" value="TDK31000.1"/>
    <property type="molecule type" value="Genomic_DNA"/>
</dbReference>
<dbReference type="OrthoDB" id="255727at2"/>
<evidence type="ECO:0000313" key="13">
    <source>
        <dbReference type="EMBL" id="TDK31000.1"/>
    </source>
</evidence>
<dbReference type="Pfam" id="PF00199">
    <property type="entry name" value="Catalase"/>
    <property type="match status" value="1"/>
</dbReference>
<dbReference type="GO" id="GO:0042744">
    <property type="term" value="P:hydrogen peroxide catabolic process"/>
    <property type="evidence" value="ECO:0007669"/>
    <property type="project" value="TreeGrafter"/>
</dbReference>
<dbReference type="InterPro" id="IPR018028">
    <property type="entry name" value="Catalase"/>
</dbReference>
<evidence type="ECO:0000256" key="7">
    <source>
        <dbReference type="PIRNR" id="PIRNR000296"/>
    </source>
</evidence>
<protein>
    <recommendedName>
        <fullName evidence="7">Catalase-related peroxidase</fullName>
        <ecNumber evidence="7">1.11.1.-</ecNumber>
    </recommendedName>
</protein>
<evidence type="ECO:0000256" key="1">
    <source>
        <dbReference type="ARBA" id="ARBA00005329"/>
    </source>
</evidence>
<sequence length="360" mass="38627">MPPSAPRRRTGAYIAIAAVVAAVGGAFAWTAGWLSPDRLTPTVMTDAIETTSTTPYPGFRRAHAKGICVAGHFDGNADGARLSRAAVFRATQTPVLGRLSIGGGSPYGLDAQARVRSMALVLQGADGSEWRMAMNSFPFFGAASIETFLEQTRASAPDPATGKPDPERMAAFATRHPEAQRFAAWAKSAPWSDSFANTQYNGIHAYRFVGDDGTEKMVRWSMRPQAPFVEMTPAQREAAEGNALQDELRERLARGPLRWDMVATVAAEGDNPSDPSTPWPENREQVVVGTVVLTQAQDQATGPCRDLNFDPTVVPAGVALSDDPILAARAAVYAESFDRREREVARGADVDGTPPPETAR</sequence>
<name>A0A4R5U918_9GAMM</name>
<gene>
    <name evidence="13" type="ORF">E2F49_11755</name>
</gene>
<dbReference type="PANTHER" id="PTHR11465">
    <property type="entry name" value="CATALASE"/>
    <property type="match status" value="1"/>
</dbReference>
<keyword evidence="3 7" id="KW-0349">Heme</keyword>
<keyword evidence="4 7" id="KW-0479">Metal-binding</keyword>